<protein>
    <submittedName>
        <fullName evidence="2">Uncharacterized protein</fullName>
    </submittedName>
</protein>
<name>A0ABD5T6E0_9EURY</name>
<organism evidence="2 3">
    <name type="scientific">Halobaculum halobium</name>
    <dbReference type="NCBI Taxonomy" id="3032281"/>
    <lineage>
        <taxon>Archaea</taxon>
        <taxon>Methanobacteriati</taxon>
        <taxon>Methanobacteriota</taxon>
        <taxon>Stenosarchaea group</taxon>
        <taxon>Halobacteria</taxon>
        <taxon>Halobacteriales</taxon>
        <taxon>Haloferacaceae</taxon>
        <taxon>Halobaculum</taxon>
    </lineage>
</organism>
<dbReference type="RefSeq" id="WP_015764923.1">
    <property type="nucleotide sequence ID" value="NZ_JBHSWX010000003.1"/>
</dbReference>
<proteinExistence type="predicted"/>
<evidence type="ECO:0000313" key="3">
    <source>
        <dbReference type="Proteomes" id="UP001596443"/>
    </source>
</evidence>
<gene>
    <name evidence="2" type="ORF">ACFQFD_02795</name>
</gene>
<keyword evidence="1" id="KW-0472">Membrane</keyword>
<accession>A0ABD5T6E0</accession>
<dbReference type="Proteomes" id="UP001596443">
    <property type="component" value="Unassembled WGS sequence"/>
</dbReference>
<feature type="transmembrane region" description="Helical" evidence="1">
    <location>
        <begin position="17"/>
        <end position="35"/>
    </location>
</feature>
<keyword evidence="3" id="KW-1185">Reference proteome</keyword>
<evidence type="ECO:0000256" key="1">
    <source>
        <dbReference type="SAM" id="Phobius"/>
    </source>
</evidence>
<dbReference type="EMBL" id="JBHSWX010000003">
    <property type="protein sequence ID" value="MFC6784952.1"/>
    <property type="molecule type" value="Genomic_DNA"/>
</dbReference>
<comment type="caution">
    <text evidence="2">The sequence shown here is derived from an EMBL/GenBank/DDBJ whole genome shotgun (WGS) entry which is preliminary data.</text>
</comment>
<sequence>MEGSEKVTFFGYTIGDWAEVISIIGVGVSAGSWLFKKIALDPLRSDIQVLSETINRQLKLHEQSLADLGQHLRTHDDELGSHSVRITRLEDHVGIKGEDNHED</sequence>
<evidence type="ECO:0000313" key="2">
    <source>
        <dbReference type="EMBL" id="MFC6784952.1"/>
    </source>
</evidence>
<reference evidence="2 3" key="1">
    <citation type="journal article" date="2019" name="Int. J. Syst. Evol. Microbiol.">
        <title>The Global Catalogue of Microorganisms (GCM) 10K type strain sequencing project: providing services to taxonomists for standard genome sequencing and annotation.</title>
        <authorList>
            <consortium name="The Broad Institute Genomics Platform"/>
            <consortium name="The Broad Institute Genome Sequencing Center for Infectious Disease"/>
            <person name="Wu L."/>
            <person name="Ma J."/>
        </authorList>
    </citation>
    <scope>NUCLEOTIDE SEQUENCE [LARGE SCALE GENOMIC DNA]</scope>
    <source>
        <strain evidence="2 3">SYNS20</strain>
    </source>
</reference>
<keyword evidence="1" id="KW-0812">Transmembrane</keyword>
<keyword evidence="1" id="KW-1133">Transmembrane helix</keyword>
<dbReference type="AlphaFoldDB" id="A0ABD5T6E0"/>